<name>A0A6J4RVQ0_9ACTN</name>
<accession>A0A6J4RVQ0</accession>
<feature type="compositionally biased region" description="Basic and acidic residues" evidence="1">
    <location>
        <begin position="57"/>
        <end position="78"/>
    </location>
</feature>
<dbReference type="EC" id="2.2.1.6" evidence="2"/>
<feature type="compositionally biased region" description="Basic and acidic residues" evidence="1">
    <location>
        <begin position="442"/>
        <end position="461"/>
    </location>
</feature>
<feature type="non-terminal residue" evidence="2">
    <location>
        <position position="1"/>
    </location>
</feature>
<feature type="non-terminal residue" evidence="2">
    <location>
        <position position="558"/>
    </location>
</feature>
<feature type="compositionally biased region" description="Basic residues" evidence="1">
    <location>
        <begin position="313"/>
        <end position="332"/>
    </location>
</feature>
<feature type="compositionally biased region" description="Basic and acidic residues" evidence="1">
    <location>
        <begin position="130"/>
        <end position="147"/>
    </location>
</feature>
<feature type="region of interest" description="Disordered" evidence="1">
    <location>
        <begin position="1"/>
        <end position="215"/>
    </location>
</feature>
<protein>
    <submittedName>
        <fullName evidence="2">Acetolactate synthase large subunit</fullName>
        <ecNumber evidence="2">2.2.1.6</ecNumber>
    </submittedName>
</protein>
<dbReference type="EMBL" id="CADCVU010000027">
    <property type="protein sequence ID" value="CAA9483212.1"/>
    <property type="molecule type" value="Genomic_DNA"/>
</dbReference>
<feature type="compositionally biased region" description="Basic residues" evidence="1">
    <location>
        <begin position="247"/>
        <end position="276"/>
    </location>
</feature>
<evidence type="ECO:0000256" key="1">
    <source>
        <dbReference type="SAM" id="MobiDB-lite"/>
    </source>
</evidence>
<keyword evidence="2" id="KW-0808">Transferase</keyword>
<feature type="compositionally biased region" description="Basic residues" evidence="1">
    <location>
        <begin position="370"/>
        <end position="388"/>
    </location>
</feature>
<dbReference type="AlphaFoldDB" id="A0A6J4RVQ0"/>
<feature type="region of interest" description="Disordered" evidence="1">
    <location>
        <begin position="410"/>
        <end position="479"/>
    </location>
</feature>
<evidence type="ECO:0000313" key="2">
    <source>
        <dbReference type="EMBL" id="CAA9483212.1"/>
    </source>
</evidence>
<dbReference type="GO" id="GO:0003984">
    <property type="term" value="F:acetolactate synthase activity"/>
    <property type="evidence" value="ECO:0007669"/>
    <property type="project" value="UniProtKB-EC"/>
</dbReference>
<gene>
    <name evidence="2" type="ORF">AVDCRST_MAG45-289</name>
</gene>
<proteinExistence type="predicted"/>
<feature type="region of interest" description="Disordered" evidence="1">
    <location>
        <begin position="492"/>
        <end position="558"/>
    </location>
</feature>
<sequence length="558" mass="61624">ASCRCHRRIPQGRGRRHGIRLARGRQPPDLRRPLRRGPAPCPLPPRGRCGARCRGLRQGERPRRRGAGHERSGGDEPRHPHRRRDARLGPHGVHHRPGAHRSDRHRRLPGGRHHRHHHARGQALDPDPGPARHPERDRGGLPHRPDGAPRPGARRRSAGPLACRDRLRAGRLGQPAGLPAHARGQRQAGQARGQGAGQRTPAGHLRRRWGDQRRGLQGADRALHLRRLSGHLHGHGARRVSGAARAVARHARHARHPLGQLRHGRGRPDLRRRRPLRRPDHRQAVGVRAAGQVHPHRRRPGRDLEERAGAHPDRRRRQAHPHQARARVPRARGRPLAPRWLVGADRRLAREVPARLRGLRGLGDQAAVHGRGHVRGHRRRGDRHLRRRPAPDVVRPVLRLPAAAAVDQLGRARDDGLRPALGHGRSGRLPGSDGGVPGRRRVAADEHPGARHLRDREHPGEDLPDEQLLPGHGPPVAGAVLGPAVLRRRHGTHARLGQARRGLRGDRDAGDRQERALGRDEGCAERRRTGAGRRPGDQGGELLPDDPGGAGGQGHGRL</sequence>
<reference evidence="2" key="1">
    <citation type="submission" date="2020-02" db="EMBL/GenBank/DDBJ databases">
        <authorList>
            <person name="Meier V. D."/>
        </authorList>
    </citation>
    <scope>NUCLEOTIDE SEQUENCE</scope>
    <source>
        <strain evidence="2">AVDCRST_MAG45</strain>
    </source>
</reference>
<feature type="region of interest" description="Disordered" evidence="1">
    <location>
        <begin position="233"/>
        <end position="332"/>
    </location>
</feature>
<feature type="compositionally biased region" description="Gly residues" evidence="1">
    <location>
        <begin position="548"/>
        <end position="558"/>
    </location>
</feature>
<feature type="region of interest" description="Disordered" evidence="1">
    <location>
        <begin position="368"/>
        <end position="390"/>
    </location>
</feature>
<feature type="compositionally biased region" description="Basic and acidic residues" evidence="1">
    <location>
        <begin position="503"/>
        <end position="528"/>
    </location>
</feature>
<organism evidence="2">
    <name type="scientific">uncultured Solirubrobacterales bacterium</name>
    <dbReference type="NCBI Taxonomy" id="768556"/>
    <lineage>
        <taxon>Bacteria</taxon>
        <taxon>Bacillati</taxon>
        <taxon>Actinomycetota</taxon>
        <taxon>Thermoleophilia</taxon>
        <taxon>Solirubrobacterales</taxon>
        <taxon>environmental samples</taxon>
    </lineage>
</organism>
<feature type="compositionally biased region" description="Low complexity" evidence="1">
    <location>
        <begin position="185"/>
        <end position="199"/>
    </location>
</feature>
<feature type="compositionally biased region" description="Basic and acidic residues" evidence="1">
    <location>
        <begin position="301"/>
        <end position="312"/>
    </location>
</feature>
<feature type="compositionally biased region" description="Basic residues" evidence="1">
    <location>
        <begin position="1"/>
        <end position="23"/>
    </location>
</feature>
<feature type="compositionally biased region" description="Basic residues" evidence="1">
    <location>
        <begin position="92"/>
        <end position="120"/>
    </location>
</feature>